<evidence type="ECO:0000313" key="1">
    <source>
        <dbReference type="EMBL" id="HIT39607.1"/>
    </source>
</evidence>
<dbReference type="PROSITE" id="PS51257">
    <property type="entry name" value="PROKAR_LIPOPROTEIN"/>
    <property type="match status" value="1"/>
</dbReference>
<name>A0A9D1GFJ2_9BACT</name>
<dbReference type="Proteomes" id="UP000886722">
    <property type="component" value="Unassembled WGS sequence"/>
</dbReference>
<reference evidence="1" key="2">
    <citation type="journal article" date="2021" name="PeerJ">
        <title>Extensive microbial diversity within the chicken gut microbiome revealed by metagenomics and culture.</title>
        <authorList>
            <person name="Gilroy R."/>
            <person name="Ravi A."/>
            <person name="Getino M."/>
            <person name="Pursley I."/>
            <person name="Horton D.L."/>
            <person name="Alikhan N.F."/>
            <person name="Baker D."/>
            <person name="Gharbi K."/>
            <person name="Hall N."/>
            <person name="Watson M."/>
            <person name="Adriaenssens E.M."/>
            <person name="Foster-Nyarko E."/>
            <person name="Jarju S."/>
            <person name="Secka A."/>
            <person name="Antonio M."/>
            <person name="Oren A."/>
            <person name="Chaudhuri R.R."/>
            <person name="La Ragione R."/>
            <person name="Hildebrand F."/>
            <person name="Pallen M.J."/>
        </authorList>
    </citation>
    <scope>NUCLEOTIDE SEQUENCE</scope>
    <source>
        <strain evidence="1">21143</strain>
    </source>
</reference>
<accession>A0A9D1GFJ2</accession>
<dbReference type="AlphaFoldDB" id="A0A9D1GFJ2"/>
<gene>
    <name evidence="1" type="ORF">IAD06_06175</name>
</gene>
<evidence type="ECO:0008006" key="3">
    <source>
        <dbReference type="Google" id="ProtNLM"/>
    </source>
</evidence>
<evidence type="ECO:0000313" key="2">
    <source>
        <dbReference type="Proteomes" id="UP000886722"/>
    </source>
</evidence>
<dbReference type="InterPro" id="IPR019853">
    <property type="entry name" value="GldB-like"/>
</dbReference>
<proteinExistence type="predicted"/>
<dbReference type="Pfam" id="PF25594">
    <property type="entry name" value="GldB_lipo"/>
    <property type="match status" value="1"/>
</dbReference>
<sequence>MARIAVFLILIGLFGACCSDKKDAAESISLTRYDRDLTAFIQTNDTNAEKNFLDRYSIFHPLYVSEILHLSPNDSSEKDALIQRLSQADMQILYRAADSLFLDTSEIEKELSEAFSRYKKLMPDDTLPAQLYCHISGLQQQIVNIDTILSISIDHYLGGSFVPYHSIFNPYQLQRKEKVYIVPDVLRVILYTRHPIPEKADVTLLGEMIYEGKIICCLQQILPDVVPEFLFGYTKEQLQWCQENEPIMWNTLLKQKDLYSTDRFLISKYLSPAPFTAPFTQQSPGQAGRYIGWRIVSEYMRQTGNELPDLWKENNEMNILKTAKYKG</sequence>
<dbReference type="EMBL" id="DVKT01000047">
    <property type="protein sequence ID" value="HIT39607.1"/>
    <property type="molecule type" value="Genomic_DNA"/>
</dbReference>
<organism evidence="1 2">
    <name type="scientific">Candidatus Caccoplasma intestinavium</name>
    <dbReference type="NCBI Taxonomy" id="2840716"/>
    <lineage>
        <taxon>Bacteria</taxon>
        <taxon>Pseudomonadati</taxon>
        <taxon>Bacteroidota</taxon>
        <taxon>Bacteroidia</taxon>
        <taxon>Bacteroidales</taxon>
        <taxon>Bacteroidaceae</taxon>
        <taxon>Bacteroidaceae incertae sedis</taxon>
        <taxon>Candidatus Caccoplasma</taxon>
    </lineage>
</organism>
<comment type="caution">
    <text evidence="1">The sequence shown here is derived from an EMBL/GenBank/DDBJ whole genome shotgun (WGS) entry which is preliminary data.</text>
</comment>
<protein>
    <recommendedName>
        <fullName evidence="3">Gliding motility lipoprotein GldB</fullName>
    </recommendedName>
</protein>
<reference evidence="1" key="1">
    <citation type="submission" date="2020-10" db="EMBL/GenBank/DDBJ databases">
        <authorList>
            <person name="Gilroy R."/>
        </authorList>
    </citation>
    <scope>NUCLEOTIDE SEQUENCE</scope>
    <source>
        <strain evidence="1">21143</strain>
    </source>
</reference>